<evidence type="ECO:0000313" key="2">
    <source>
        <dbReference type="EMBL" id="KAH0548198.1"/>
    </source>
</evidence>
<protein>
    <submittedName>
        <fullName evidence="2">Uncharacterized protein</fullName>
    </submittedName>
</protein>
<gene>
    <name evidence="2" type="ORF">GP486_008085</name>
</gene>
<proteinExistence type="predicted"/>
<keyword evidence="3" id="KW-1185">Reference proteome</keyword>
<dbReference type="AlphaFoldDB" id="A0A9P8IAM8"/>
<organism evidence="2 3">
    <name type="scientific">Trichoglossum hirsutum</name>
    <dbReference type="NCBI Taxonomy" id="265104"/>
    <lineage>
        <taxon>Eukaryota</taxon>
        <taxon>Fungi</taxon>
        <taxon>Dikarya</taxon>
        <taxon>Ascomycota</taxon>
        <taxon>Pezizomycotina</taxon>
        <taxon>Geoglossomycetes</taxon>
        <taxon>Geoglossales</taxon>
        <taxon>Geoglossaceae</taxon>
        <taxon>Trichoglossum</taxon>
    </lineage>
</organism>
<name>A0A9P8IAM8_9PEZI</name>
<sequence length="516" mass="56506">MVTFRKCFQIKLFRRTTTSSRREGNLVAPAQEQATLLDGAPVYELLPDGVPCELVGTMRHHELPGEGLPPSTWVAQENRADTFHSPMDVDEARESISPVSSVSSLSADVSISDPSETHSFDECASPVEVATHRGTVATDQYTQTVYQDNHLHPSDVVLAQIGFTSPQTSHDPWVGCSSYLADASAPPIVRPTDVAQQISSDIVQELVDNSSDGLQVMLDAVRDSPDLWFRDHITEYTSPRLLLQRCLHALQRATPGSLMMSDDPFFLLYLACTTIPITRGYCFVQRGQDLSIDADAETNLATAIESCCCYFELMGHTKAVCRRLEDRSNDTLALSEHRLSVSFIKMMITLPLLDEPGTDEFAPLAAGIVDALDARRQHDLYDVVAQLIRLDRFTHSSGASYISYVKSVILNSHAALMAIKGPQSSPGRYAGIIADLIRTLEEPTTQVVAECQGSSIYAPITPAMSPQFRGVFGSPKQSPLIGMGSPDSGYYSHTSTPPNTPLKQQHHRVEPLSELG</sequence>
<evidence type="ECO:0000313" key="3">
    <source>
        <dbReference type="Proteomes" id="UP000750711"/>
    </source>
</evidence>
<accession>A0A9P8IAM8</accession>
<feature type="region of interest" description="Disordered" evidence="1">
    <location>
        <begin position="483"/>
        <end position="516"/>
    </location>
</feature>
<reference evidence="2" key="1">
    <citation type="submission" date="2021-03" db="EMBL/GenBank/DDBJ databases">
        <title>Comparative genomics and phylogenomic investigation of the class Geoglossomycetes provide insights into ecological specialization and systematics.</title>
        <authorList>
            <person name="Melie T."/>
            <person name="Pirro S."/>
            <person name="Miller A.N."/>
            <person name="Quandt A."/>
        </authorList>
    </citation>
    <scope>NUCLEOTIDE SEQUENCE</scope>
    <source>
        <strain evidence="2">CAQ_001_2017</strain>
    </source>
</reference>
<feature type="compositionally biased region" description="Polar residues" evidence="1">
    <location>
        <begin position="491"/>
        <end position="503"/>
    </location>
</feature>
<comment type="caution">
    <text evidence="2">The sequence shown here is derived from an EMBL/GenBank/DDBJ whole genome shotgun (WGS) entry which is preliminary data.</text>
</comment>
<feature type="compositionally biased region" description="Basic and acidic residues" evidence="1">
    <location>
        <begin position="507"/>
        <end position="516"/>
    </location>
</feature>
<dbReference type="Proteomes" id="UP000750711">
    <property type="component" value="Unassembled WGS sequence"/>
</dbReference>
<evidence type="ECO:0000256" key="1">
    <source>
        <dbReference type="SAM" id="MobiDB-lite"/>
    </source>
</evidence>
<dbReference type="EMBL" id="JAGHQM010002747">
    <property type="protein sequence ID" value="KAH0548198.1"/>
    <property type="molecule type" value="Genomic_DNA"/>
</dbReference>